<name>A0AAD9MWC3_9ANNE</name>
<proteinExistence type="predicted"/>
<organism evidence="1 2">
    <name type="scientific">Paralvinella palmiformis</name>
    <dbReference type="NCBI Taxonomy" id="53620"/>
    <lineage>
        <taxon>Eukaryota</taxon>
        <taxon>Metazoa</taxon>
        <taxon>Spiralia</taxon>
        <taxon>Lophotrochozoa</taxon>
        <taxon>Annelida</taxon>
        <taxon>Polychaeta</taxon>
        <taxon>Sedentaria</taxon>
        <taxon>Canalipalpata</taxon>
        <taxon>Terebellida</taxon>
        <taxon>Terebelliformia</taxon>
        <taxon>Alvinellidae</taxon>
        <taxon>Paralvinella</taxon>
    </lineage>
</organism>
<accession>A0AAD9MWC3</accession>
<evidence type="ECO:0000313" key="2">
    <source>
        <dbReference type="Proteomes" id="UP001208570"/>
    </source>
</evidence>
<dbReference type="GO" id="GO:0008289">
    <property type="term" value="F:lipid binding"/>
    <property type="evidence" value="ECO:0007669"/>
    <property type="project" value="UniProtKB-KW"/>
</dbReference>
<evidence type="ECO:0000313" key="1">
    <source>
        <dbReference type="EMBL" id="KAK2146528.1"/>
    </source>
</evidence>
<dbReference type="Proteomes" id="UP001208570">
    <property type="component" value="Unassembled WGS sequence"/>
</dbReference>
<dbReference type="Gene3D" id="2.40.128.20">
    <property type="match status" value="1"/>
</dbReference>
<dbReference type="InterPro" id="IPR000463">
    <property type="entry name" value="Fatty_acid-bd"/>
</dbReference>
<dbReference type="EMBL" id="JAODUP010000602">
    <property type="protein sequence ID" value="KAK2146528.1"/>
    <property type="molecule type" value="Genomic_DNA"/>
</dbReference>
<sequence length="137" mass="15404">MSAFNGKWKRISATNVDEFVKASGFDGEKATKLKAFLTTVENLEELMVTDVGINRKVYINGQLTRELNTNFNEPQEKETLLGKSTIIGKKISDNRLEYTETGSGRPDGFSVITIEGDKLILDYTIGDVTCRRTYQKQ</sequence>
<dbReference type="SUPFAM" id="SSF50814">
    <property type="entry name" value="Lipocalins"/>
    <property type="match status" value="1"/>
</dbReference>
<gene>
    <name evidence="1" type="ORF">LSH36_602g01019</name>
</gene>
<protein>
    <submittedName>
        <fullName evidence="1">Uncharacterized protein</fullName>
    </submittedName>
</protein>
<comment type="caution">
    <text evidence="1">The sequence shown here is derived from an EMBL/GenBank/DDBJ whole genome shotgun (WGS) entry which is preliminary data.</text>
</comment>
<dbReference type="PRINTS" id="PR00178">
    <property type="entry name" value="FATTYACIDBP"/>
</dbReference>
<dbReference type="AlphaFoldDB" id="A0AAD9MWC3"/>
<dbReference type="InterPro" id="IPR012674">
    <property type="entry name" value="Calycin"/>
</dbReference>
<reference evidence="1" key="1">
    <citation type="journal article" date="2023" name="Mol. Biol. Evol.">
        <title>Third-Generation Sequencing Reveals the Adaptive Role of the Epigenome in Three Deep-Sea Polychaetes.</title>
        <authorList>
            <person name="Perez M."/>
            <person name="Aroh O."/>
            <person name="Sun Y."/>
            <person name="Lan Y."/>
            <person name="Juniper S.K."/>
            <person name="Young C.R."/>
            <person name="Angers B."/>
            <person name="Qian P.Y."/>
        </authorList>
    </citation>
    <scope>NUCLEOTIDE SEQUENCE</scope>
    <source>
        <strain evidence="1">P08H-3</strain>
    </source>
</reference>
<keyword evidence="2" id="KW-1185">Reference proteome</keyword>